<proteinExistence type="predicted"/>
<evidence type="ECO:0000313" key="2">
    <source>
        <dbReference type="Proteomes" id="UP000011116"/>
    </source>
</evidence>
<dbReference type="Gramene" id="HORVU.MOREX.r3.1HG0040350.1">
    <property type="protein sequence ID" value="HORVU.MOREX.r3.1HG0040350.1.CDS1"/>
    <property type="gene ID" value="HORVU.MOREX.r3.1HG0040350"/>
</dbReference>
<dbReference type="Proteomes" id="UP000011116">
    <property type="component" value="Chromosome 1H"/>
</dbReference>
<accession>A0A8I6WRX1</accession>
<dbReference type="EnsemblPlants" id="HORVU.MOREX.r3.1HG0040350.1">
    <property type="protein sequence ID" value="HORVU.MOREX.r3.1HG0040350.1.CDS1"/>
    <property type="gene ID" value="HORVU.MOREX.r3.1HG0040350"/>
</dbReference>
<reference evidence="1" key="2">
    <citation type="submission" date="2020-10" db="EMBL/GenBank/DDBJ databases">
        <authorList>
            <person name="Scholz U."/>
            <person name="Mascher M."/>
            <person name="Fiebig A."/>
        </authorList>
    </citation>
    <scope>NUCLEOTIDE SEQUENCE [LARGE SCALE GENOMIC DNA]</scope>
    <source>
        <strain evidence="1">cv. Morex</strain>
    </source>
</reference>
<organism evidence="1 2">
    <name type="scientific">Hordeum vulgare subsp. vulgare</name>
    <name type="common">Domesticated barley</name>
    <dbReference type="NCBI Taxonomy" id="112509"/>
    <lineage>
        <taxon>Eukaryota</taxon>
        <taxon>Viridiplantae</taxon>
        <taxon>Streptophyta</taxon>
        <taxon>Embryophyta</taxon>
        <taxon>Tracheophyta</taxon>
        <taxon>Spermatophyta</taxon>
        <taxon>Magnoliopsida</taxon>
        <taxon>Liliopsida</taxon>
        <taxon>Poales</taxon>
        <taxon>Poaceae</taxon>
        <taxon>BOP clade</taxon>
        <taxon>Pooideae</taxon>
        <taxon>Triticodae</taxon>
        <taxon>Triticeae</taxon>
        <taxon>Hordeinae</taxon>
        <taxon>Hordeum</taxon>
    </lineage>
</organism>
<protein>
    <submittedName>
        <fullName evidence="1">Uncharacterized protein</fullName>
    </submittedName>
</protein>
<name>A0A8I6WRX1_HORVV</name>
<dbReference type="AlphaFoldDB" id="A0A8I6WRX1"/>
<evidence type="ECO:0000313" key="1">
    <source>
        <dbReference type="EnsemblPlants" id="HORVU.MOREX.r3.1HG0040350.1.CDS1"/>
    </source>
</evidence>
<keyword evidence="2" id="KW-1185">Reference proteome</keyword>
<reference evidence="2" key="1">
    <citation type="journal article" date="2012" name="Nature">
        <title>A physical, genetic and functional sequence assembly of the barley genome.</title>
        <authorList>
            <consortium name="The International Barley Genome Sequencing Consortium"/>
            <person name="Mayer K.F."/>
            <person name="Waugh R."/>
            <person name="Brown J.W."/>
            <person name="Schulman A."/>
            <person name="Langridge P."/>
            <person name="Platzer M."/>
            <person name="Fincher G.B."/>
            <person name="Muehlbauer G.J."/>
            <person name="Sato K."/>
            <person name="Close T.J."/>
            <person name="Wise R.P."/>
            <person name="Stein N."/>
        </authorList>
    </citation>
    <scope>NUCLEOTIDE SEQUENCE [LARGE SCALE GENOMIC DNA]</scope>
    <source>
        <strain evidence="2">cv. Morex</strain>
    </source>
</reference>
<dbReference type="Gramene" id="HORVU.MOREX.r2.1HG0031320.1">
    <property type="protein sequence ID" value="HORVU.MOREX.r2.1HG0031320.1.CDS.1"/>
    <property type="gene ID" value="HORVU.MOREX.r2.1HG0031320"/>
</dbReference>
<sequence length="116" mass="12737">MQPYSSNFIYSDVHRTATTTSENGFTTHSVHTSGIKVDGPNVTNIARGDISTSSIPQATDPHHVAVSVPEQVNPTPPRPQQRDDWDILKAIVYGALVESVTSLRCFGSCIKRRQNM</sequence>
<reference evidence="1" key="3">
    <citation type="submission" date="2022-01" db="UniProtKB">
        <authorList>
            <consortium name="EnsemblPlants"/>
        </authorList>
    </citation>
    <scope>IDENTIFICATION</scope>
    <source>
        <strain evidence="1">subsp. vulgare</strain>
    </source>
</reference>